<reference evidence="3 4" key="1">
    <citation type="submission" date="2015-01" db="EMBL/GenBank/DDBJ databases">
        <title>Draft genome of the acidophilic iron oxidizer Ferrimicrobium acidiphilum strain T23.</title>
        <authorList>
            <person name="Poehlein A."/>
            <person name="Eisen S."/>
            <person name="Schloemann M."/>
            <person name="Johnson B.D."/>
            <person name="Daniel R."/>
            <person name="Muehling M."/>
        </authorList>
    </citation>
    <scope>NUCLEOTIDE SEQUENCE [LARGE SCALE GENOMIC DNA]</scope>
    <source>
        <strain evidence="3 4">T23</strain>
    </source>
</reference>
<dbReference type="GeneID" id="78371668"/>
<feature type="transmembrane region" description="Helical" evidence="1">
    <location>
        <begin position="49"/>
        <end position="70"/>
    </location>
</feature>
<sequence>MTQRSRWLALGGVVVLIAGIGLEGVGNGTTAASAGIAHRALLTALVRSAMSGVVALLVVGFGLLAATVLRRASHRGSRWLVNQDDPFAFPWWLKLLVSAGAIFFLVFIGFLFSELAPRRRHQARSIQRHGVTRSPVPKVAQSGLTHFDYLVPLVVGVAVLIGLGVIAKLRQRSQRRRSQERPHHLHSRASFDSRIPSLAQVEGLIDPREKVYACWDYAETRLFQLGIRRLTYESPTEFVSRVRSSLPFPSLELETLANLFVEARYSDHGIGQKDSELAYAVVTLFDSACERQRSYA</sequence>
<keyword evidence="4" id="KW-1185">Reference proteome</keyword>
<evidence type="ECO:0000313" key="3">
    <source>
        <dbReference type="EMBL" id="KJE77954.1"/>
    </source>
</evidence>
<keyword evidence="1" id="KW-1133">Transmembrane helix</keyword>
<dbReference type="InterPro" id="IPR025403">
    <property type="entry name" value="TgpA-like_C"/>
</dbReference>
<keyword evidence="1" id="KW-0472">Membrane</keyword>
<comment type="caution">
    <text evidence="3">The sequence shown here is derived from an EMBL/GenBank/DDBJ whole genome shotgun (WGS) entry which is preliminary data.</text>
</comment>
<dbReference type="EMBL" id="JXUW01000002">
    <property type="protein sequence ID" value="KJE77954.1"/>
    <property type="molecule type" value="Genomic_DNA"/>
</dbReference>
<dbReference type="Proteomes" id="UP000032336">
    <property type="component" value="Unassembled WGS sequence"/>
</dbReference>
<protein>
    <recommendedName>
        <fullName evidence="2">Protein-glutamine gamma-glutamyltransferase-like C-terminal domain-containing protein</fullName>
    </recommendedName>
</protein>
<dbReference type="RefSeq" id="WP_052565184.1">
    <property type="nucleotide sequence ID" value="NZ_JXUW01000002.1"/>
</dbReference>
<feature type="transmembrane region" description="Helical" evidence="1">
    <location>
        <begin position="149"/>
        <end position="169"/>
    </location>
</feature>
<dbReference type="STRING" id="1121877.FEAC_03260"/>
<keyword evidence="1" id="KW-0812">Transmembrane</keyword>
<dbReference type="Pfam" id="PF13559">
    <property type="entry name" value="DUF4129"/>
    <property type="match status" value="1"/>
</dbReference>
<feature type="transmembrane region" description="Helical" evidence="1">
    <location>
        <begin position="91"/>
        <end position="112"/>
    </location>
</feature>
<dbReference type="AlphaFoldDB" id="A0A0D8FY98"/>
<evidence type="ECO:0000256" key="1">
    <source>
        <dbReference type="SAM" id="Phobius"/>
    </source>
</evidence>
<organism evidence="3 4">
    <name type="scientific">Ferrimicrobium acidiphilum DSM 19497</name>
    <dbReference type="NCBI Taxonomy" id="1121877"/>
    <lineage>
        <taxon>Bacteria</taxon>
        <taxon>Bacillati</taxon>
        <taxon>Actinomycetota</taxon>
        <taxon>Acidimicrobiia</taxon>
        <taxon>Acidimicrobiales</taxon>
        <taxon>Acidimicrobiaceae</taxon>
        <taxon>Ferrimicrobium</taxon>
    </lineage>
</organism>
<accession>A0A0D8FY98</accession>
<dbReference type="OrthoDB" id="5198230at2"/>
<evidence type="ECO:0000259" key="2">
    <source>
        <dbReference type="Pfam" id="PF13559"/>
    </source>
</evidence>
<name>A0A0D8FY98_9ACTN</name>
<feature type="domain" description="Protein-glutamine gamma-glutamyltransferase-like C-terminal" evidence="2">
    <location>
        <begin position="214"/>
        <end position="275"/>
    </location>
</feature>
<evidence type="ECO:0000313" key="4">
    <source>
        <dbReference type="Proteomes" id="UP000032336"/>
    </source>
</evidence>
<gene>
    <name evidence="3" type="ORF">FEAC_03260</name>
</gene>
<proteinExistence type="predicted"/>